<reference evidence="2 3" key="1">
    <citation type="submission" date="2020-12" db="EMBL/GenBank/DDBJ databases">
        <title>Bacterial novel species Pedobacter sp. SD-b isolated from soil.</title>
        <authorList>
            <person name="Jung H.-Y."/>
        </authorList>
    </citation>
    <scope>NUCLEOTIDE SEQUENCE [LARGE SCALE GENOMIC DNA]</scope>
    <source>
        <strain evidence="2 3">SD-b</strain>
    </source>
</reference>
<dbReference type="InterPro" id="IPR051534">
    <property type="entry name" value="CBASS_pafABC_assoc_protein"/>
</dbReference>
<protein>
    <submittedName>
        <fullName evidence="2">WYL domain-containing protein</fullName>
    </submittedName>
</protein>
<accession>A0ABS1BLL5</accession>
<evidence type="ECO:0000313" key="3">
    <source>
        <dbReference type="Proteomes" id="UP000660024"/>
    </source>
</evidence>
<name>A0ABS1BLL5_9SPHI</name>
<dbReference type="InterPro" id="IPR057727">
    <property type="entry name" value="WCX_dom"/>
</dbReference>
<evidence type="ECO:0000259" key="1">
    <source>
        <dbReference type="Pfam" id="PF25583"/>
    </source>
</evidence>
<dbReference type="PANTHER" id="PTHR34580:SF1">
    <property type="entry name" value="PROTEIN PAFC"/>
    <property type="match status" value="1"/>
</dbReference>
<evidence type="ECO:0000313" key="2">
    <source>
        <dbReference type="EMBL" id="MBK0383785.1"/>
    </source>
</evidence>
<dbReference type="EMBL" id="JAEHFY010000017">
    <property type="protein sequence ID" value="MBK0383785.1"/>
    <property type="molecule type" value="Genomic_DNA"/>
</dbReference>
<feature type="domain" description="WCX" evidence="1">
    <location>
        <begin position="258"/>
        <end position="333"/>
    </location>
</feature>
<proteinExistence type="predicted"/>
<dbReference type="Proteomes" id="UP000660024">
    <property type="component" value="Unassembled WGS sequence"/>
</dbReference>
<organism evidence="2 3">
    <name type="scientific">Pedobacter segetis</name>
    <dbReference type="NCBI Taxonomy" id="2793069"/>
    <lineage>
        <taxon>Bacteria</taxon>
        <taxon>Pseudomonadati</taxon>
        <taxon>Bacteroidota</taxon>
        <taxon>Sphingobacteriia</taxon>
        <taxon>Sphingobacteriales</taxon>
        <taxon>Sphingobacteriaceae</taxon>
        <taxon>Pedobacter</taxon>
    </lineage>
</organism>
<gene>
    <name evidence="2" type="ORF">I5M32_12520</name>
</gene>
<sequence length="350" mass="41650">MPSKSTRLLFLYKELRKGPLDIIKLKSISKQKEWNVSDRTLYRYMDELERDFQIEGENILINILENNKKQWKITFDGNGNEHLTEDDILTFFLLKDYIPQSIKQNREHFFDKFYEWCWKRLSKSKTYFYINKQPDCFINANFAETVYSQEEQGFLKLLIEAIQELRTLRIKYQFDYTSLPIEMPDTITIIPLKIILHRGTLHICYCSLNEEKINLIALDQIIELQHEGYYLKKQIPQNFENLLEKLFGITNNINEHIYDIELEISSTLGEFIKRRTWHPSQTFNLLENGNYLMTLKCGINRELVGWIFSWMTNIKVIKPNLLKDLVQSKAAEIINLYDADTALSPNNTFK</sequence>
<dbReference type="Pfam" id="PF25583">
    <property type="entry name" value="WCX"/>
    <property type="match status" value="1"/>
</dbReference>
<dbReference type="PANTHER" id="PTHR34580">
    <property type="match status" value="1"/>
</dbReference>
<dbReference type="RefSeq" id="WP_200586894.1">
    <property type="nucleotide sequence ID" value="NZ_JAEHFY010000017.1"/>
</dbReference>
<comment type="caution">
    <text evidence="2">The sequence shown here is derived from an EMBL/GenBank/DDBJ whole genome shotgun (WGS) entry which is preliminary data.</text>
</comment>
<keyword evidence="3" id="KW-1185">Reference proteome</keyword>